<feature type="compositionally biased region" description="Acidic residues" evidence="2">
    <location>
        <begin position="76"/>
        <end position="85"/>
    </location>
</feature>
<dbReference type="SUPFAM" id="SSF158710">
    <property type="entry name" value="PSPTO4464-like"/>
    <property type="match status" value="1"/>
</dbReference>
<feature type="coiled-coil region" evidence="1">
    <location>
        <begin position="254"/>
        <end position="281"/>
    </location>
</feature>
<dbReference type="InterPro" id="IPR023153">
    <property type="entry name" value="DarP_sf"/>
</dbReference>
<sequence>MAQVVRAAVPLFQRQLLHLLSLQIPTTTITTTITASNRLFMLSHCRHAHLKPRALRSPQEVDLLKDSRSKKLSSSESDDEDDETTAEDKKKKQRRSRNEMKRKARQAVHWGMDLASFTTPQIKRILKAASLEEEVFEALMVVKKLGADVREGKRRQFNYIGRLLRDADAQPDLLGSLIQATKDGDQSTFQALAGSGKLVEEGPEEDLHESEFESEPEQELEDSGDHVLLASKWFDGLIGKDIQTSNEVYSLDSVDFDRQELRKLVRKLHTLQDRQNGIEEDLKKSAELTAAKKLLNRFLCSLAKRHSSAQNVDV</sequence>
<dbReference type="KEGG" id="soe:110800778"/>
<dbReference type="RefSeq" id="XP_021861791.2">
    <property type="nucleotide sequence ID" value="XM_022006099.2"/>
</dbReference>
<accession>A0A9R0K7U0</accession>
<keyword evidence="3" id="KW-1185">Reference proteome</keyword>
<dbReference type="GeneID" id="110800778"/>
<evidence type="ECO:0000256" key="1">
    <source>
        <dbReference type="SAM" id="Coils"/>
    </source>
</evidence>
<reference evidence="3" key="1">
    <citation type="journal article" date="2021" name="Nat. Commun.">
        <title>Genomic analyses provide insights into spinach domestication and the genetic basis of agronomic traits.</title>
        <authorList>
            <person name="Cai X."/>
            <person name="Sun X."/>
            <person name="Xu C."/>
            <person name="Sun H."/>
            <person name="Wang X."/>
            <person name="Ge C."/>
            <person name="Zhang Z."/>
            <person name="Wang Q."/>
            <person name="Fei Z."/>
            <person name="Jiao C."/>
            <person name="Wang Q."/>
        </authorList>
    </citation>
    <scope>NUCLEOTIDE SEQUENCE [LARGE SCALE GENOMIC DNA]</scope>
    <source>
        <strain evidence="3">cv. Varoflay</strain>
    </source>
</reference>
<feature type="region of interest" description="Disordered" evidence="2">
    <location>
        <begin position="63"/>
        <end position="105"/>
    </location>
</feature>
<dbReference type="InterPro" id="IPR006839">
    <property type="entry name" value="DarP"/>
</dbReference>
<gene>
    <name evidence="4" type="primary">LOC110800778</name>
</gene>
<dbReference type="AlphaFoldDB" id="A0A9R0K7U0"/>
<proteinExistence type="predicted"/>
<dbReference type="Proteomes" id="UP000813463">
    <property type="component" value="Chromosome 6"/>
</dbReference>
<evidence type="ECO:0000313" key="4">
    <source>
        <dbReference type="RefSeq" id="XP_021861791.2"/>
    </source>
</evidence>
<feature type="compositionally biased region" description="Basic and acidic residues" evidence="2">
    <location>
        <begin position="86"/>
        <end position="101"/>
    </location>
</feature>
<keyword evidence="1" id="KW-0175">Coiled coil</keyword>
<reference evidence="4" key="2">
    <citation type="submission" date="2025-08" db="UniProtKB">
        <authorList>
            <consortium name="RefSeq"/>
        </authorList>
    </citation>
    <scope>IDENTIFICATION</scope>
    <source>
        <tissue evidence="4">Leaf</tissue>
    </source>
</reference>
<evidence type="ECO:0000313" key="3">
    <source>
        <dbReference type="Proteomes" id="UP000813463"/>
    </source>
</evidence>
<organism evidence="3 4">
    <name type="scientific">Spinacia oleracea</name>
    <name type="common">Spinach</name>
    <dbReference type="NCBI Taxonomy" id="3562"/>
    <lineage>
        <taxon>Eukaryota</taxon>
        <taxon>Viridiplantae</taxon>
        <taxon>Streptophyta</taxon>
        <taxon>Embryophyta</taxon>
        <taxon>Tracheophyta</taxon>
        <taxon>Spermatophyta</taxon>
        <taxon>Magnoliopsida</taxon>
        <taxon>eudicotyledons</taxon>
        <taxon>Gunneridae</taxon>
        <taxon>Pentapetalae</taxon>
        <taxon>Caryophyllales</taxon>
        <taxon>Chenopodiaceae</taxon>
        <taxon>Chenopodioideae</taxon>
        <taxon>Anserineae</taxon>
        <taxon>Spinacia</taxon>
    </lineage>
</organism>
<evidence type="ECO:0000256" key="2">
    <source>
        <dbReference type="SAM" id="MobiDB-lite"/>
    </source>
</evidence>
<dbReference type="Pfam" id="PF04751">
    <property type="entry name" value="DarP"/>
    <property type="match status" value="1"/>
</dbReference>
<dbReference type="CDD" id="cd16331">
    <property type="entry name" value="YjgA-like"/>
    <property type="match status" value="1"/>
</dbReference>
<protein>
    <submittedName>
        <fullName evidence="4">Uncharacterized protein</fullName>
    </submittedName>
</protein>
<dbReference type="PANTHER" id="PTHR36898:SF1">
    <property type="entry name" value="OS04G0250700 PROTEIN"/>
    <property type="match status" value="1"/>
</dbReference>
<feature type="compositionally biased region" description="Acidic residues" evidence="2">
    <location>
        <begin position="201"/>
        <end position="221"/>
    </location>
</feature>
<feature type="region of interest" description="Disordered" evidence="2">
    <location>
        <begin position="199"/>
        <end position="221"/>
    </location>
</feature>
<dbReference type="Gene3D" id="1.10.60.30">
    <property type="entry name" value="PSPTO4464-like domains"/>
    <property type="match status" value="1"/>
</dbReference>
<name>A0A9R0K7U0_SPIOL</name>
<dbReference type="PANTHER" id="PTHR36898">
    <property type="entry name" value="OSJNBB0026I12.6 PROTEIN"/>
    <property type="match status" value="1"/>
</dbReference>